<dbReference type="STRING" id="1392247.A0A3N4KW97"/>
<keyword evidence="2" id="KW-0813">Transport</keyword>
<evidence type="ECO:0000256" key="2">
    <source>
        <dbReference type="ARBA" id="ARBA00022448"/>
    </source>
</evidence>
<evidence type="ECO:0000256" key="6">
    <source>
        <dbReference type="ARBA" id="ARBA00023065"/>
    </source>
</evidence>
<keyword evidence="6" id="KW-0406">Ion transport</keyword>
<reference evidence="9 10" key="1">
    <citation type="journal article" date="2018" name="Nat. Ecol. Evol.">
        <title>Pezizomycetes genomes reveal the molecular basis of ectomycorrhizal truffle lifestyle.</title>
        <authorList>
            <person name="Murat C."/>
            <person name="Payen T."/>
            <person name="Noel B."/>
            <person name="Kuo A."/>
            <person name="Morin E."/>
            <person name="Chen J."/>
            <person name="Kohler A."/>
            <person name="Krizsan K."/>
            <person name="Balestrini R."/>
            <person name="Da Silva C."/>
            <person name="Montanini B."/>
            <person name="Hainaut M."/>
            <person name="Levati E."/>
            <person name="Barry K.W."/>
            <person name="Belfiori B."/>
            <person name="Cichocki N."/>
            <person name="Clum A."/>
            <person name="Dockter R.B."/>
            <person name="Fauchery L."/>
            <person name="Guy J."/>
            <person name="Iotti M."/>
            <person name="Le Tacon F."/>
            <person name="Lindquist E.A."/>
            <person name="Lipzen A."/>
            <person name="Malagnac F."/>
            <person name="Mello A."/>
            <person name="Molinier V."/>
            <person name="Miyauchi S."/>
            <person name="Poulain J."/>
            <person name="Riccioni C."/>
            <person name="Rubini A."/>
            <person name="Sitrit Y."/>
            <person name="Splivallo R."/>
            <person name="Traeger S."/>
            <person name="Wang M."/>
            <person name="Zifcakova L."/>
            <person name="Wipf D."/>
            <person name="Zambonelli A."/>
            <person name="Paolocci F."/>
            <person name="Nowrousian M."/>
            <person name="Ottonello S."/>
            <person name="Baldrian P."/>
            <person name="Spatafora J.W."/>
            <person name="Henrissat B."/>
            <person name="Nagy L.G."/>
            <person name="Aury J.M."/>
            <person name="Wincker P."/>
            <person name="Grigoriev I.V."/>
            <person name="Bonfante P."/>
            <person name="Martin F.M."/>
        </authorList>
    </citation>
    <scope>NUCLEOTIDE SEQUENCE [LARGE SCALE GENOMIC DNA]</scope>
    <source>
        <strain evidence="9 10">CCBAS932</strain>
    </source>
</reference>
<proteinExistence type="predicted"/>
<dbReference type="InParanoid" id="A0A3N4KW97"/>
<dbReference type="GO" id="GO:0005886">
    <property type="term" value="C:plasma membrane"/>
    <property type="evidence" value="ECO:0007669"/>
    <property type="project" value="UniProtKB-SubCell"/>
</dbReference>
<dbReference type="PANTHER" id="PTHR33281">
    <property type="entry name" value="UPF0187 PROTEIN YNEE"/>
    <property type="match status" value="1"/>
</dbReference>
<evidence type="ECO:0000313" key="10">
    <source>
        <dbReference type="Proteomes" id="UP000277580"/>
    </source>
</evidence>
<dbReference type="OrthoDB" id="1368at2759"/>
<feature type="transmembrane region" description="Helical" evidence="8">
    <location>
        <begin position="57"/>
        <end position="77"/>
    </location>
</feature>
<name>A0A3N4KW97_9PEZI</name>
<accession>A0A3N4KW97</accession>
<organism evidence="9 10">
    <name type="scientific">Morchella conica CCBAS932</name>
    <dbReference type="NCBI Taxonomy" id="1392247"/>
    <lineage>
        <taxon>Eukaryota</taxon>
        <taxon>Fungi</taxon>
        <taxon>Dikarya</taxon>
        <taxon>Ascomycota</taxon>
        <taxon>Pezizomycotina</taxon>
        <taxon>Pezizomycetes</taxon>
        <taxon>Pezizales</taxon>
        <taxon>Morchellaceae</taxon>
        <taxon>Morchella</taxon>
    </lineage>
</organism>
<comment type="subcellular location">
    <subcellularLocation>
        <location evidence="1">Cell membrane</location>
        <topology evidence="1">Multi-pass membrane protein</topology>
    </subcellularLocation>
</comment>
<keyword evidence="7 8" id="KW-0472">Membrane</keyword>
<evidence type="ECO:0000256" key="4">
    <source>
        <dbReference type="ARBA" id="ARBA00022692"/>
    </source>
</evidence>
<sequence>MDLDEYFTGPIDPMRHSKYPRFMRMHGSIMPMMILPMTFVFIWSTVVTVISQRVYSLQVDSVLLTVLGFVVGLSLSFRSSTAYERYIEGRKFWQQLILHSRNMARVIWVHGKERPGEEGKEDLLAKLTAINLILAFAQAVKHKLRYEVEYDYEDLKPLIDNISTYAKAANSTDTCPTKHNKVFRKIKTWGASLGITFLISNPRKAVKKAASAGKHHGNLPFEIMTHIGSYLDHIIGNTLLVSSCWHSQVSGSQLSMLDAYGGCERVLQTPLPLAYSIAISQITWLYVLMLPFQLFPKLGWVAIPGTLVAAYIILGIAAIGLEVENPFGTDVNDLDLDRYCDGLRMDLNILTSMPSPNCDSWIKSENNKPLSPYSVGGYDSWKNRSMKDIRNALAHKVNHQSVLLMNKAMERNSSQRVETELKTGV</sequence>
<dbReference type="EMBL" id="ML119116">
    <property type="protein sequence ID" value="RPB14810.1"/>
    <property type="molecule type" value="Genomic_DNA"/>
</dbReference>
<feature type="transmembrane region" description="Helical" evidence="8">
    <location>
        <begin position="29"/>
        <end position="51"/>
    </location>
</feature>
<keyword evidence="3" id="KW-1003">Cell membrane</keyword>
<dbReference type="GO" id="GO:0005254">
    <property type="term" value="F:chloride channel activity"/>
    <property type="evidence" value="ECO:0007669"/>
    <property type="project" value="InterPro"/>
</dbReference>
<gene>
    <name evidence="9" type="ORF">P167DRAFT_572094</name>
</gene>
<feature type="transmembrane region" description="Helical" evidence="8">
    <location>
        <begin position="273"/>
        <end position="292"/>
    </location>
</feature>
<dbReference type="InterPro" id="IPR044669">
    <property type="entry name" value="YneE/VCCN1/2-like"/>
</dbReference>
<dbReference type="AlphaFoldDB" id="A0A3N4KW97"/>
<protein>
    <submittedName>
        <fullName evidence="9">UPF0187-domain-containing protein</fullName>
    </submittedName>
</protein>
<dbReference type="Pfam" id="PF25539">
    <property type="entry name" value="Bestrophin_2"/>
    <property type="match status" value="2"/>
</dbReference>
<evidence type="ECO:0000256" key="7">
    <source>
        <dbReference type="ARBA" id="ARBA00023136"/>
    </source>
</evidence>
<keyword evidence="4 8" id="KW-0812">Transmembrane</keyword>
<feature type="transmembrane region" description="Helical" evidence="8">
    <location>
        <begin position="298"/>
        <end position="321"/>
    </location>
</feature>
<dbReference type="Proteomes" id="UP000277580">
    <property type="component" value="Unassembled WGS sequence"/>
</dbReference>
<dbReference type="PANTHER" id="PTHR33281:SF19">
    <property type="entry name" value="VOLTAGE-DEPENDENT ANION CHANNEL-FORMING PROTEIN YNEE"/>
    <property type="match status" value="1"/>
</dbReference>
<keyword evidence="5 8" id="KW-1133">Transmembrane helix</keyword>
<evidence type="ECO:0000256" key="1">
    <source>
        <dbReference type="ARBA" id="ARBA00004651"/>
    </source>
</evidence>
<evidence type="ECO:0000256" key="8">
    <source>
        <dbReference type="SAM" id="Phobius"/>
    </source>
</evidence>
<evidence type="ECO:0000256" key="3">
    <source>
        <dbReference type="ARBA" id="ARBA00022475"/>
    </source>
</evidence>
<evidence type="ECO:0000256" key="5">
    <source>
        <dbReference type="ARBA" id="ARBA00022989"/>
    </source>
</evidence>
<evidence type="ECO:0000313" key="9">
    <source>
        <dbReference type="EMBL" id="RPB14810.1"/>
    </source>
</evidence>
<keyword evidence="10" id="KW-1185">Reference proteome</keyword>